<accession>A0A0H3XHE8</accession>
<dbReference type="SUPFAM" id="SSF53383">
    <property type="entry name" value="PLP-dependent transferases"/>
    <property type="match status" value="1"/>
</dbReference>
<dbReference type="EMBL" id="CP011856">
    <property type="protein sequence ID" value="AKM54103.1"/>
    <property type="molecule type" value="Genomic_DNA"/>
</dbReference>
<name>A0A0H3XHE8_9MOLU</name>
<dbReference type="Pfam" id="PF03841">
    <property type="entry name" value="SelA"/>
    <property type="match status" value="1"/>
</dbReference>
<keyword evidence="6" id="KW-1185">Reference proteome</keyword>
<dbReference type="InterPro" id="IPR015421">
    <property type="entry name" value="PyrdxlP-dep_Trfase_major"/>
</dbReference>
<dbReference type="InterPro" id="IPR015424">
    <property type="entry name" value="PyrdxlP-dep_Trfase"/>
</dbReference>
<evidence type="ECO:0000256" key="2">
    <source>
        <dbReference type="ARBA" id="ARBA00022898"/>
    </source>
</evidence>
<dbReference type="InterPro" id="IPR018319">
    <property type="entry name" value="SelA-like"/>
</dbReference>
<dbReference type="KEGG" id="seri:SERIO_v1c05290"/>
<evidence type="ECO:0000313" key="5">
    <source>
        <dbReference type="EMBL" id="AKM54103.1"/>
    </source>
</evidence>
<evidence type="ECO:0000256" key="4">
    <source>
        <dbReference type="PIRSR" id="PIRSR618319-50"/>
    </source>
</evidence>
<dbReference type="GO" id="GO:0004125">
    <property type="term" value="F:L-seryl-tRNA(Sec) selenium transferase activity"/>
    <property type="evidence" value="ECO:0007669"/>
    <property type="project" value="TreeGrafter"/>
</dbReference>
<dbReference type="Proteomes" id="UP000035661">
    <property type="component" value="Chromosome"/>
</dbReference>
<proteinExistence type="inferred from homology"/>
<evidence type="ECO:0000256" key="3">
    <source>
        <dbReference type="ARBA" id="ARBA00044507"/>
    </source>
</evidence>
<dbReference type="PANTHER" id="PTHR32328">
    <property type="entry name" value="L-SERYL-TRNA(SEC) SELENIUM TRANSFERASE"/>
    <property type="match status" value="1"/>
</dbReference>
<feature type="modified residue" description="N6-(pyridoxal phosphate)lysine" evidence="4">
    <location>
        <position position="215"/>
    </location>
</feature>
<protein>
    <submittedName>
        <fullName evidence="5">L-seryl-tRNA selenocysteine synthase</fullName>
    </submittedName>
</protein>
<comment type="cofactor">
    <cofactor evidence="1 4">
        <name>pyridoxal 5'-phosphate</name>
        <dbReference type="ChEBI" id="CHEBI:597326"/>
    </cofactor>
</comment>
<organism evidence="5 6">
    <name type="scientific">Spiroplasma eriocheiris</name>
    <dbReference type="NCBI Taxonomy" id="315358"/>
    <lineage>
        <taxon>Bacteria</taxon>
        <taxon>Bacillati</taxon>
        <taxon>Mycoplasmatota</taxon>
        <taxon>Mollicutes</taxon>
        <taxon>Entomoplasmatales</taxon>
        <taxon>Spiroplasmataceae</taxon>
        <taxon>Spiroplasma</taxon>
    </lineage>
</organism>
<evidence type="ECO:0000256" key="1">
    <source>
        <dbReference type="ARBA" id="ARBA00001933"/>
    </source>
</evidence>
<reference evidence="6" key="2">
    <citation type="submission" date="2015-06" db="EMBL/GenBank/DDBJ databases">
        <title>Complete genome sequence of Spiroplasma eriocheiris TDA-040725-5 (DSM 21848).</title>
        <authorList>
            <person name="Lo W.-S."/>
            <person name="Kuo C.-H."/>
        </authorList>
    </citation>
    <scope>NUCLEOTIDE SEQUENCE [LARGE SCALE GENOMIC DNA]</scope>
    <source>
        <strain evidence="6">TDA-040725-5</strain>
    </source>
</reference>
<dbReference type="InterPro" id="IPR006337">
    <property type="entry name" value="DgaE-like"/>
</dbReference>
<comment type="similarity">
    <text evidence="3">Belongs to the SelA family.</text>
</comment>
<dbReference type="Gene3D" id="3.40.640.10">
    <property type="entry name" value="Type I PLP-dependent aspartate aminotransferase-like (Major domain)"/>
    <property type="match status" value="1"/>
</dbReference>
<dbReference type="PATRIC" id="fig|743698.3.peg.528"/>
<reference evidence="5 6" key="1">
    <citation type="journal article" date="2015" name="Genome Biol. Evol.">
        <title>Found and Lost: The Fates of Horizontally Acquired Genes in Arthropod-Symbiotic Spiroplasma.</title>
        <authorList>
            <person name="Lo W.S."/>
            <person name="Gasparich G.E."/>
            <person name="Kuo C.H."/>
        </authorList>
    </citation>
    <scope>NUCLEOTIDE SEQUENCE [LARGE SCALE GENOMIC DNA]</scope>
    <source>
        <strain evidence="6">TDA-040725-5</strain>
    </source>
</reference>
<dbReference type="RefSeq" id="WP_053040817.1">
    <property type="nucleotide sequence ID" value="NZ_CP011856.1"/>
</dbReference>
<dbReference type="AlphaFoldDB" id="A0A0H3XHE8"/>
<evidence type="ECO:0000313" key="6">
    <source>
        <dbReference type="Proteomes" id="UP000035661"/>
    </source>
</evidence>
<dbReference type="STRING" id="315358.SERIO_v1c05290"/>
<dbReference type="PANTHER" id="PTHR32328:SF0">
    <property type="entry name" value="L-SERYL-TRNA(SEC) SELENIUM TRANSFERASE"/>
    <property type="match status" value="1"/>
</dbReference>
<sequence length="373" mass="40823">MEKINSFYQKLNLKKVINAAGKMSIIGVSTISDGVGQTMLTAGQDYVVMKDLVAQASRYLAKLLQVEDVHIVNCAAGGIAISVAGMIAQDNYALQLNVLQNHELPNEIILPKGHNINFGGAIETMINLGGGVVKEAGYANMCDSQHLTSLINSRSAAILYIKSHHCVQKSILSSQEAITTAHQHNLPIIIDCAAEEDLIKYYHQGADVVIYSGTKALSGPTAGLIIGKQKYLDYIRAQSGGIARAMKIGKENIAGLVQAVEEYLVRKLDVPGQIKLLEQLQVMISNLPGIKSVVEQDEAGRELYRLKIIIDPNILNFKANDLINYFENNDPILITRNNYANKNIIYIDPRALAPEDIKVIGTLIQDYVKKEGQ</sequence>
<dbReference type="FunFam" id="3.40.640.10:FF:000056">
    <property type="entry name" value="SelA-like pyridoxal phosphate-dependent enzyme"/>
    <property type="match status" value="1"/>
</dbReference>
<dbReference type="NCBIfam" id="TIGR01437">
    <property type="entry name" value="selA_rel"/>
    <property type="match status" value="1"/>
</dbReference>
<keyword evidence="2 4" id="KW-0663">Pyridoxal phosphate</keyword>
<gene>
    <name evidence="5" type="primary">selA</name>
    <name evidence="5" type="ORF">SERIO_v1c05290</name>
</gene>